<name>A0A9W5F434_9HYPH</name>
<protein>
    <submittedName>
        <fullName evidence="1">Uncharacterized protein</fullName>
    </submittedName>
</protein>
<dbReference type="AlphaFoldDB" id="A0A9W5F434"/>
<comment type="caution">
    <text evidence="1">The sequence shown here is derived from an EMBL/GenBank/DDBJ whole genome shotgun (WGS) entry which is preliminary data.</text>
</comment>
<accession>A0A9W5F434</accession>
<dbReference type="EMBL" id="FBVY01000032">
    <property type="protein sequence ID" value="CUW97174.1"/>
    <property type="molecule type" value="Genomic_DNA"/>
</dbReference>
<proteinExistence type="predicted"/>
<organism evidence="1 2">
    <name type="scientific">Agrobacterium genomosp. 2 str. CFBP 5494</name>
    <dbReference type="NCBI Taxonomy" id="1183436"/>
    <lineage>
        <taxon>Bacteria</taxon>
        <taxon>Pseudomonadati</taxon>
        <taxon>Pseudomonadota</taxon>
        <taxon>Alphaproteobacteria</taxon>
        <taxon>Hyphomicrobiales</taxon>
        <taxon>Rhizobiaceae</taxon>
        <taxon>Rhizobium/Agrobacterium group</taxon>
        <taxon>Agrobacterium</taxon>
        <taxon>Agrobacterium tumefaciens complex</taxon>
    </lineage>
</organism>
<evidence type="ECO:0000313" key="1">
    <source>
        <dbReference type="EMBL" id="CUW97174.1"/>
    </source>
</evidence>
<sequence>MCRVTGAGGGAQKDGRSAILPWRRRTLSILLMSLMGGVDFYVGLSSRAGGGVLLLRRRGFLRIEALIVARALVRLVVFRNGERFSGHFEPRSHLVLIVSIERVEPCFRAIVPVRFVAVANFPRGVFGVNRCAGIPLWPEASPAC</sequence>
<dbReference type="Proteomes" id="UP000191933">
    <property type="component" value="Unassembled WGS sequence"/>
</dbReference>
<evidence type="ECO:0000313" key="2">
    <source>
        <dbReference type="Proteomes" id="UP000191933"/>
    </source>
</evidence>
<reference evidence="1 2" key="1">
    <citation type="submission" date="2016-01" db="EMBL/GenBank/DDBJ databases">
        <authorList>
            <person name="Regsiter A."/>
            <person name="william w."/>
        </authorList>
    </citation>
    <scope>NUCLEOTIDE SEQUENCE [LARGE SCALE GENOMIC DNA]</scope>
    <source>
        <strain evidence="1 2">CFBP 5494</strain>
    </source>
</reference>
<keyword evidence="2" id="KW-1185">Reference proteome</keyword>
<gene>
    <name evidence="1" type="ORF">AGR2A_Lc30057</name>
</gene>